<dbReference type="Gramene" id="PRQ53612">
    <property type="protein sequence ID" value="PRQ53612"/>
    <property type="gene ID" value="RchiOBHm_Chr2g0168441"/>
</dbReference>
<comment type="caution">
    <text evidence="9">The sequence shown here is derived from an EMBL/GenBank/DDBJ whole genome shotgun (WGS) entry which is preliminary data.</text>
</comment>
<dbReference type="Proteomes" id="UP000238479">
    <property type="component" value="Chromosome 2"/>
</dbReference>
<comment type="catalytic activity">
    <reaction evidence="6">
        <text>ATP + H2O = ADP + phosphate + H(+)</text>
        <dbReference type="Rhea" id="RHEA:13065"/>
        <dbReference type="ChEBI" id="CHEBI:15377"/>
        <dbReference type="ChEBI" id="CHEBI:15378"/>
        <dbReference type="ChEBI" id="CHEBI:30616"/>
        <dbReference type="ChEBI" id="CHEBI:43474"/>
        <dbReference type="ChEBI" id="CHEBI:456216"/>
        <dbReference type="EC" id="3.6.4.13"/>
    </reaction>
</comment>
<keyword evidence="7" id="KW-0472">Membrane</keyword>
<dbReference type="Pfam" id="PF21010">
    <property type="entry name" value="HA2_C"/>
    <property type="match status" value="1"/>
</dbReference>
<dbReference type="GO" id="GO:0000462">
    <property type="term" value="P:maturation of SSU-rRNA from tricistronic rRNA transcript (SSU-rRNA, 5.8S rRNA, LSU-rRNA)"/>
    <property type="evidence" value="ECO:0007669"/>
    <property type="project" value="TreeGrafter"/>
</dbReference>
<name>A0A2P6S4L6_ROSCH</name>
<keyword evidence="10" id="KW-1185">Reference proteome</keyword>
<dbReference type="EMBL" id="PDCK01000040">
    <property type="protein sequence ID" value="PRQ53612.1"/>
    <property type="molecule type" value="Genomic_DNA"/>
</dbReference>
<evidence type="ECO:0000256" key="7">
    <source>
        <dbReference type="SAM" id="Phobius"/>
    </source>
</evidence>
<evidence type="ECO:0000256" key="6">
    <source>
        <dbReference type="ARBA" id="ARBA00047984"/>
    </source>
</evidence>
<feature type="domain" description="Helicase-associated" evidence="8">
    <location>
        <begin position="24"/>
        <end position="108"/>
    </location>
</feature>
<sequence>MKAMKIPVSKFQFPTPPNGDTIDEAEDRLKLLKALDSNGEVTPLGKAMAYYPINPRQSKMLLTVIEILNMKQSYSRANLVLAYAVAAAAALSVSNPFDSPFEDSHIKN</sequence>
<organism evidence="9 10">
    <name type="scientific">Rosa chinensis</name>
    <name type="common">China rose</name>
    <dbReference type="NCBI Taxonomy" id="74649"/>
    <lineage>
        <taxon>Eukaryota</taxon>
        <taxon>Viridiplantae</taxon>
        <taxon>Streptophyta</taxon>
        <taxon>Embryophyta</taxon>
        <taxon>Tracheophyta</taxon>
        <taxon>Spermatophyta</taxon>
        <taxon>Magnoliopsida</taxon>
        <taxon>eudicotyledons</taxon>
        <taxon>Gunneridae</taxon>
        <taxon>Pentapetalae</taxon>
        <taxon>rosids</taxon>
        <taxon>fabids</taxon>
        <taxon>Rosales</taxon>
        <taxon>Rosaceae</taxon>
        <taxon>Rosoideae</taxon>
        <taxon>Rosoideae incertae sedis</taxon>
        <taxon>Rosa</taxon>
    </lineage>
</organism>
<keyword evidence="3 9" id="KW-0378">Hydrolase</keyword>
<dbReference type="GO" id="GO:0003724">
    <property type="term" value="F:RNA helicase activity"/>
    <property type="evidence" value="ECO:0007669"/>
    <property type="project" value="UniProtKB-EC"/>
</dbReference>
<evidence type="ECO:0000313" key="10">
    <source>
        <dbReference type="Proteomes" id="UP000238479"/>
    </source>
</evidence>
<dbReference type="PANTHER" id="PTHR18934:SF99">
    <property type="entry name" value="ATP-DEPENDENT RNA HELICASE DHX37-RELATED"/>
    <property type="match status" value="1"/>
</dbReference>
<dbReference type="Gene3D" id="1.20.120.1080">
    <property type="match status" value="1"/>
</dbReference>
<dbReference type="GO" id="GO:0016887">
    <property type="term" value="F:ATP hydrolysis activity"/>
    <property type="evidence" value="ECO:0007669"/>
    <property type="project" value="RHEA"/>
</dbReference>
<keyword evidence="5" id="KW-0067">ATP-binding</keyword>
<evidence type="ECO:0000259" key="8">
    <source>
        <dbReference type="SMART" id="SM00847"/>
    </source>
</evidence>
<evidence type="ECO:0000256" key="1">
    <source>
        <dbReference type="ARBA" id="ARBA00012552"/>
    </source>
</evidence>
<keyword evidence="4 9" id="KW-0347">Helicase</keyword>
<dbReference type="EC" id="3.6.4.13" evidence="1"/>
<dbReference type="PANTHER" id="PTHR18934">
    <property type="entry name" value="ATP-DEPENDENT RNA HELICASE"/>
    <property type="match status" value="1"/>
</dbReference>
<feature type="transmembrane region" description="Helical" evidence="7">
    <location>
        <begin position="79"/>
        <end position="97"/>
    </location>
</feature>
<reference evidence="9 10" key="1">
    <citation type="journal article" date="2018" name="Nat. Genet.">
        <title>The Rosa genome provides new insights in the design of modern roses.</title>
        <authorList>
            <person name="Bendahmane M."/>
        </authorList>
    </citation>
    <scope>NUCLEOTIDE SEQUENCE [LARGE SCALE GENOMIC DNA]</scope>
    <source>
        <strain evidence="10">cv. Old Blush</strain>
    </source>
</reference>
<evidence type="ECO:0000256" key="5">
    <source>
        <dbReference type="ARBA" id="ARBA00022840"/>
    </source>
</evidence>
<dbReference type="Pfam" id="PF04408">
    <property type="entry name" value="WHD_HA2"/>
    <property type="match status" value="1"/>
</dbReference>
<dbReference type="SUPFAM" id="SSF52540">
    <property type="entry name" value="P-loop containing nucleoside triphosphate hydrolases"/>
    <property type="match status" value="1"/>
</dbReference>
<keyword evidence="2" id="KW-0547">Nucleotide-binding</keyword>
<evidence type="ECO:0000256" key="4">
    <source>
        <dbReference type="ARBA" id="ARBA00022806"/>
    </source>
</evidence>
<dbReference type="GO" id="GO:0005524">
    <property type="term" value="F:ATP binding"/>
    <property type="evidence" value="ECO:0007669"/>
    <property type="project" value="UniProtKB-KW"/>
</dbReference>
<evidence type="ECO:0000313" key="9">
    <source>
        <dbReference type="EMBL" id="PRQ53612.1"/>
    </source>
</evidence>
<dbReference type="GO" id="GO:0005730">
    <property type="term" value="C:nucleolus"/>
    <property type="evidence" value="ECO:0007669"/>
    <property type="project" value="TreeGrafter"/>
</dbReference>
<keyword evidence="7" id="KW-0812">Transmembrane</keyword>
<dbReference type="InterPro" id="IPR007502">
    <property type="entry name" value="Helicase-assoc_dom"/>
</dbReference>
<dbReference type="InterPro" id="IPR027417">
    <property type="entry name" value="P-loop_NTPase"/>
</dbReference>
<gene>
    <name evidence="9" type="ORF">RchiOBHm_Chr2g0168441</name>
</gene>
<dbReference type="InterPro" id="IPR048333">
    <property type="entry name" value="HA2_WH"/>
</dbReference>
<proteinExistence type="predicted"/>
<protein>
    <recommendedName>
        <fullName evidence="1">RNA helicase</fullName>
        <ecNumber evidence="1">3.6.4.13</ecNumber>
    </recommendedName>
</protein>
<keyword evidence="7" id="KW-1133">Transmembrane helix</keyword>
<accession>A0A2P6S4L6</accession>
<dbReference type="AlphaFoldDB" id="A0A2P6S4L6"/>
<dbReference type="STRING" id="74649.A0A2P6S4L6"/>
<evidence type="ECO:0000256" key="2">
    <source>
        <dbReference type="ARBA" id="ARBA00022741"/>
    </source>
</evidence>
<evidence type="ECO:0000256" key="3">
    <source>
        <dbReference type="ARBA" id="ARBA00022801"/>
    </source>
</evidence>
<dbReference type="GO" id="GO:0003723">
    <property type="term" value="F:RNA binding"/>
    <property type="evidence" value="ECO:0007669"/>
    <property type="project" value="TreeGrafter"/>
</dbReference>
<dbReference type="SMART" id="SM00847">
    <property type="entry name" value="HA2"/>
    <property type="match status" value="1"/>
</dbReference>